<feature type="region of interest" description="Disordered" evidence="1">
    <location>
        <begin position="36"/>
        <end position="64"/>
    </location>
</feature>
<dbReference type="AlphaFoldDB" id="A0A9D4LQA9"/>
<gene>
    <name evidence="2" type="ORF">DPMN_024733</name>
</gene>
<protein>
    <submittedName>
        <fullName evidence="2">Uncharacterized protein</fullName>
    </submittedName>
</protein>
<reference evidence="2" key="2">
    <citation type="submission" date="2020-11" db="EMBL/GenBank/DDBJ databases">
        <authorList>
            <person name="McCartney M.A."/>
            <person name="Auch B."/>
            <person name="Kono T."/>
            <person name="Mallez S."/>
            <person name="Becker A."/>
            <person name="Gohl D.M."/>
            <person name="Silverstein K.A.T."/>
            <person name="Koren S."/>
            <person name="Bechman K.B."/>
            <person name="Herman A."/>
            <person name="Abrahante J.E."/>
            <person name="Garbe J."/>
        </authorList>
    </citation>
    <scope>NUCLEOTIDE SEQUENCE</scope>
    <source>
        <strain evidence="2">Duluth1</strain>
        <tissue evidence="2">Whole animal</tissue>
    </source>
</reference>
<proteinExistence type="predicted"/>
<evidence type="ECO:0000313" key="3">
    <source>
        <dbReference type="Proteomes" id="UP000828390"/>
    </source>
</evidence>
<feature type="region of interest" description="Disordered" evidence="1">
    <location>
        <begin position="91"/>
        <end position="116"/>
    </location>
</feature>
<keyword evidence="3" id="KW-1185">Reference proteome</keyword>
<organism evidence="2 3">
    <name type="scientific">Dreissena polymorpha</name>
    <name type="common">Zebra mussel</name>
    <name type="synonym">Mytilus polymorpha</name>
    <dbReference type="NCBI Taxonomy" id="45954"/>
    <lineage>
        <taxon>Eukaryota</taxon>
        <taxon>Metazoa</taxon>
        <taxon>Spiralia</taxon>
        <taxon>Lophotrochozoa</taxon>
        <taxon>Mollusca</taxon>
        <taxon>Bivalvia</taxon>
        <taxon>Autobranchia</taxon>
        <taxon>Heteroconchia</taxon>
        <taxon>Euheterodonta</taxon>
        <taxon>Imparidentia</taxon>
        <taxon>Neoheterodontei</taxon>
        <taxon>Myida</taxon>
        <taxon>Dreissenoidea</taxon>
        <taxon>Dreissenidae</taxon>
        <taxon>Dreissena</taxon>
    </lineage>
</organism>
<sequence>MPSVSPFFFGCGYGDADTFAHLRRSRDKHLTSALFQGSSANSDGRTDAHHHNIPTFSPKKHGDNDVHNVHIAIYPHFKFHEKILKTFKCDRQTHRQTDTQSANHKSTPVKPVRDSK</sequence>
<dbReference type="EMBL" id="JAIWYP010000002">
    <property type="protein sequence ID" value="KAH3861783.1"/>
    <property type="molecule type" value="Genomic_DNA"/>
</dbReference>
<dbReference type="Proteomes" id="UP000828390">
    <property type="component" value="Unassembled WGS sequence"/>
</dbReference>
<evidence type="ECO:0000256" key="1">
    <source>
        <dbReference type="SAM" id="MobiDB-lite"/>
    </source>
</evidence>
<name>A0A9D4LQA9_DREPO</name>
<reference evidence="2" key="1">
    <citation type="journal article" date="2019" name="bioRxiv">
        <title>The Genome of the Zebra Mussel, Dreissena polymorpha: A Resource for Invasive Species Research.</title>
        <authorList>
            <person name="McCartney M.A."/>
            <person name="Auch B."/>
            <person name="Kono T."/>
            <person name="Mallez S."/>
            <person name="Zhang Y."/>
            <person name="Obille A."/>
            <person name="Becker A."/>
            <person name="Abrahante J.E."/>
            <person name="Garbe J."/>
            <person name="Badalamenti J.P."/>
            <person name="Herman A."/>
            <person name="Mangelson H."/>
            <person name="Liachko I."/>
            <person name="Sullivan S."/>
            <person name="Sone E.D."/>
            <person name="Koren S."/>
            <person name="Silverstein K.A.T."/>
            <person name="Beckman K.B."/>
            <person name="Gohl D.M."/>
        </authorList>
    </citation>
    <scope>NUCLEOTIDE SEQUENCE</scope>
    <source>
        <strain evidence="2">Duluth1</strain>
        <tissue evidence="2">Whole animal</tissue>
    </source>
</reference>
<evidence type="ECO:0000313" key="2">
    <source>
        <dbReference type="EMBL" id="KAH3861783.1"/>
    </source>
</evidence>
<accession>A0A9D4LQA9</accession>
<comment type="caution">
    <text evidence="2">The sequence shown here is derived from an EMBL/GenBank/DDBJ whole genome shotgun (WGS) entry which is preliminary data.</text>
</comment>